<protein>
    <recommendedName>
        <fullName evidence="2">non-specific serine/threonine protein kinase</fullName>
        <ecNumber evidence="2">2.7.11.1</ecNumber>
    </recommendedName>
</protein>
<organism evidence="15 16">
    <name type="scientific">Deinandra increscens subsp. villosa</name>
    <dbReference type="NCBI Taxonomy" id="3103831"/>
    <lineage>
        <taxon>Eukaryota</taxon>
        <taxon>Viridiplantae</taxon>
        <taxon>Streptophyta</taxon>
        <taxon>Embryophyta</taxon>
        <taxon>Tracheophyta</taxon>
        <taxon>Spermatophyta</taxon>
        <taxon>Magnoliopsida</taxon>
        <taxon>eudicotyledons</taxon>
        <taxon>Gunneridae</taxon>
        <taxon>Pentapetalae</taxon>
        <taxon>asterids</taxon>
        <taxon>campanulids</taxon>
        <taxon>Asterales</taxon>
        <taxon>Asteraceae</taxon>
        <taxon>Asteroideae</taxon>
        <taxon>Heliantheae alliance</taxon>
        <taxon>Madieae</taxon>
        <taxon>Madiinae</taxon>
        <taxon>Deinandra</taxon>
    </lineage>
</organism>
<dbReference type="GO" id="GO:0004714">
    <property type="term" value="F:transmembrane receptor protein tyrosine kinase activity"/>
    <property type="evidence" value="ECO:0007669"/>
    <property type="project" value="InterPro"/>
</dbReference>
<comment type="catalytic activity">
    <reaction evidence="10">
        <text>L-seryl-[protein] + ATP = O-phospho-L-seryl-[protein] + ADP + H(+)</text>
        <dbReference type="Rhea" id="RHEA:17989"/>
        <dbReference type="Rhea" id="RHEA-COMP:9863"/>
        <dbReference type="Rhea" id="RHEA-COMP:11604"/>
        <dbReference type="ChEBI" id="CHEBI:15378"/>
        <dbReference type="ChEBI" id="CHEBI:29999"/>
        <dbReference type="ChEBI" id="CHEBI:30616"/>
        <dbReference type="ChEBI" id="CHEBI:83421"/>
        <dbReference type="ChEBI" id="CHEBI:456216"/>
        <dbReference type="EC" id="2.7.11.1"/>
    </reaction>
</comment>
<dbReference type="InterPro" id="IPR017441">
    <property type="entry name" value="Protein_kinase_ATP_BS"/>
</dbReference>
<dbReference type="PROSITE" id="PS00108">
    <property type="entry name" value="PROTEIN_KINASE_ST"/>
    <property type="match status" value="1"/>
</dbReference>
<evidence type="ECO:0000256" key="5">
    <source>
        <dbReference type="ARBA" id="ARBA00022734"/>
    </source>
</evidence>
<evidence type="ECO:0000256" key="6">
    <source>
        <dbReference type="ARBA" id="ARBA00022741"/>
    </source>
</evidence>
<dbReference type="SMART" id="SM00915">
    <property type="entry name" value="Jacalin"/>
    <property type="match status" value="1"/>
</dbReference>
<dbReference type="GO" id="GO:0004674">
    <property type="term" value="F:protein serine/threonine kinase activity"/>
    <property type="evidence" value="ECO:0007669"/>
    <property type="project" value="UniProtKB-KW"/>
</dbReference>
<keyword evidence="16" id="KW-1185">Reference proteome</keyword>
<keyword evidence="4" id="KW-0808">Transferase</keyword>
<evidence type="ECO:0000256" key="2">
    <source>
        <dbReference type="ARBA" id="ARBA00012513"/>
    </source>
</evidence>
<sequence>MAEIQQLQHLKIPLEDIVVATNNFAEDTLIGKGGFGRVYKGQLPRSGESSITVAIKRLDETMTGQGMREFGMEILLLASYKHTNLVSLVGFSDEGAEKILVYKYELNGSLDKLLDSPDLTWERRLRICLGAARGLEYLHAGVGTSHRVIHRDIKSSNILLDFKWEAKISDFGLSKIGPMNQELTFLFSNASGTSGYIDPEYQNTGVLSKESDVYSFGVVMFEVLCGRLATIVRFHDERRFLSSFVKRHYREGGSNEIIMGVLRDQIKPYSLQTFSRVAYWCLNETRNQRPWMKMVVQELQSSFEYQIGSPTRLWGSNTGGHPWSLLLDNNNLKLRKIEIDHKGWIFSLGFTVEDLNGSSISSHYGGNGGPSGDQPSEISFDEDEEITEILGTVGETPGRVVYTIISSLCIVTNKRRHERFGRETGTNFSISWDIGSFAGFYGRAGFYLDGLGFYSKTNTV</sequence>
<dbReference type="InterPro" id="IPR001245">
    <property type="entry name" value="Ser-Thr/Tyr_kinase_cat_dom"/>
</dbReference>
<dbReference type="InterPro" id="IPR000719">
    <property type="entry name" value="Prot_kinase_dom"/>
</dbReference>
<reference evidence="15 16" key="1">
    <citation type="submission" date="2024-04" db="EMBL/GenBank/DDBJ databases">
        <title>The reference genome of an endangered Asteraceae, Deinandra increscens subsp. villosa, native to the Central Coast of California.</title>
        <authorList>
            <person name="Guilliams M."/>
            <person name="Hasenstab-Lehman K."/>
            <person name="Meyer R."/>
            <person name="Mcevoy S."/>
        </authorList>
    </citation>
    <scope>NUCLEOTIDE SEQUENCE [LARGE SCALE GENOMIC DNA]</scope>
    <source>
        <tissue evidence="15">Leaf</tissue>
    </source>
</reference>
<evidence type="ECO:0000256" key="10">
    <source>
        <dbReference type="ARBA" id="ARBA00048679"/>
    </source>
</evidence>
<dbReference type="Gene3D" id="1.10.510.10">
    <property type="entry name" value="Transferase(Phosphotransferase) domain 1"/>
    <property type="match status" value="1"/>
</dbReference>
<dbReference type="Pfam" id="PF07714">
    <property type="entry name" value="PK_Tyr_Ser-Thr"/>
    <property type="match status" value="1"/>
</dbReference>
<dbReference type="InterPro" id="IPR036404">
    <property type="entry name" value="Jacalin-like_lectin_dom_sf"/>
</dbReference>
<dbReference type="SUPFAM" id="SSF51101">
    <property type="entry name" value="Mannose-binding lectins"/>
    <property type="match status" value="1"/>
</dbReference>
<evidence type="ECO:0000256" key="12">
    <source>
        <dbReference type="RuleBase" id="RU000304"/>
    </source>
</evidence>
<dbReference type="EMBL" id="JBCNJP010000019">
    <property type="protein sequence ID" value="KAK9061181.1"/>
    <property type="molecule type" value="Genomic_DNA"/>
</dbReference>
<keyword evidence="7" id="KW-0418">Kinase</keyword>
<feature type="domain" description="Jacalin-type lectin" evidence="14">
    <location>
        <begin position="308"/>
        <end position="457"/>
    </location>
</feature>
<dbReference type="EC" id="2.7.11.1" evidence="2"/>
<dbReference type="Proteomes" id="UP001408789">
    <property type="component" value="Unassembled WGS sequence"/>
</dbReference>
<dbReference type="InterPro" id="IPR011009">
    <property type="entry name" value="Kinase-like_dom_sf"/>
</dbReference>
<dbReference type="InterPro" id="IPR008271">
    <property type="entry name" value="Ser/Thr_kinase_AS"/>
</dbReference>
<dbReference type="Pfam" id="PF01419">
    <property type="entry name" value="Jacalin"/>
    <property type="match status" value="1"/>
</dbReference>
<evidence type="ECO:0000256" key="8">
    <source>
        <dbReference type="ARBA" id="ARBA00022840"/>
    </source>
</evidence>
<dbReference type="PROSITE" id="PS50011">
    <property type="entry name" value="PROTEIN_KINASE_DOM"/>
    <property type="match status" value="1"/>
</dbReference>
<dbReference type="CDD" id="cd09612">
    <property type="entry name" value="Jacalin"/>
    <property type="match status" value="1"/>
</dbReference>
<keyword evidence="8 11" id="KW-0067">ATP-binding</keyword>
<dbReference type="PROSITE" id="PS51752">
    <property type="entry name" value="JACALIN_LECTIN"/>
    <property type="match status" value="1"/>
</dbReference>
<dbReference type="GO" id="GO:0005524">
    <property type="term" value="F:ATP binding"/>
    <property type="evidence" value="ECO:0007669"/>
    <property type="project" value="UniProtKB-UniRule"/>
</dbReference>
<dbReference type="GO" id="GO:0009506">
    <property type="term" value="C:plasmodesma"/>
    <property type="evidence" value="ECO:0007669"/>
    <property type="project" value="TreeGrafter"/>
</dbReference>
<dbReference type="AlphaFoldDB" id="A0AAP0CQK5"/>
<dbReference type="Gene3D" id="2.100.10.30">
    <property type="entry name" value="Jacalin-like lectin domain"/>
    <property type="match status" value="1"/>
</dbReference>
<dbReference type="Gene3D" id="3.30.200.20">
    <property type="entry name" value="Phosphorylase Kinase, domain 1"/>
    <property type="match status" value="1"/>
</dbReference>
<dbReference type="GO" id="GO:0005886">
    <property type="term" value="C:plasma membrane"/>
    <property type="evidence" value="ECO:0007669"/>
    <property type="project" value="TreeGrafter"/>
</dbReference>
<keyword evidence="3 12" id="KW-0723">Serine/threonine-protein kinase</keyword>
<dbReference type="GO" id="GO:0030246">
    <property type="term" value="F:carbohydrate binding"/>
    <property type="evidence" value="ECO:0007669"/>
    <property type="project" value="UniProtKB-KW"/>
</dbReference>
<keyword evidence="6 11" id="KW-0547">Nucleotide-binding</keyword>
<dbReference type="PANTHER" id="PTHR27003">
    <property type="entry name" value="OS07G0166700 PROTEIN"/>
    <property type="match status" value="1"/>
</dbReference>
<evidence type="ECO:0000256" key="1">
    <source>
        <dbReference type="ARBA" id="ARBA00006568"/>
    </source>
</evidence>
<evidence type="ECO:0000256" key="9">
    <source>
        <dbReference type="ARBA" id="ARBA00047899"/>
    </source>
</evidence>
<comment type="caution">
    <text evidence="15">The sequence shown here is derived from an EMBL/GenBank/DDBJ whole genome shotgun (WGS) entry which is preliminary data.</text>
</comment>
<evidence type="ECO:0000313" key="15">
    <source>
        <dbReference type="EMBL" id="KAK9061181.1"/>
    </source>
</evidence>
<evidence type="ECO:0000259" key="14">
    <source>
        <dbReference type="PROSITE" id="PS51752"/>
    </source>
</evidence>
<feature type="domain" description="Protein kinase" evidence="13">
    <location>
        <begin position="24"/>
        <end position="303"/>
    </location>
</feature>
<dbReference type="FunFam" id="1.10.510.10:FF:001023">
    <property type="entry name" value="Os07g0541700 protein"/>
    <property type="match status" value="1"/>
</dbReference>
<dbReference type="InterPro" id="IPR045272">
    <property type="entry name" value="ANXUR1/2-like"/>
</dbReference>
<evidence type="ECO:0000256" key="3">
    <source>
        <dbReference type="ARBA" id="ARBA00022527"/>
    </source>
</evidence>
<comment type="similarity">
    <text evidence="12">Belongs to the protein kinase superfamily.</text>
</comment>
<dbReference type="SMART" id="SM00220">
    <property type="entry name" value="S_TKc"/>
    <property type="match status" value="1"/>
</dbReference>
<dbReference type="PROSITE" id="PS00107">
    <property type="entry name" value="PROTEIN_KINASE_ATP"/>
    <property type="match status" value="1"/>
</dbReference>
<gene>
    <name evidence="15" type="ORF">SSX86_018361</name>
</gene>
<dbReference type="SUPFAM" id="SSF56112">
    <property type="entry name" value="Protein kinase-like (PK-like)"/>
    <property type="match status" value="1"/>
</dbReference>
<dbReference type="InterPro" id="IPR033734">
    <property type="entry name" value="Jacalin-like_lectin_dom_plant"/>
</dbReference>
<dbReference type="InterPro" id="IPR001229">
    <property type="entry name" value="Jacalin-like_lectin_dom"/>
</dbReference>
<dbReference type="PANTHER" id="PTHR27003:SF470">
    <property type="entry name" value="JACALIN-LIKE LECTIN DOMAIN-CONTAINING PROTEIN-RELATED"/>
    <property type="match status" value="1"/>
</dbReference>
<evidence type="ECO:0000256" key="7">
    <source>
        <dbReference type="ARBA" id="ARBA00022777"/>
    </source>
</evidence>
<comment type="catalytic activity">
    <reaction evidence="9">
        <text>L-threonyl-[protein] + ATP = O-phospho-L-threonyl-[protein] + ADP + H(+)</text>
        <dbReference type="Rhea" id="RHEA:46608"/>
        <dbReference type="Rhea" id="RHEA-COMP:11060"/>
        <dbReference type="Rhea" id="RHEA-COMP:11605"/>
        <dbReference type="ChEBI" id="CHEBI:15378"/>
        <dbReference type="ChEBI" id="CHEBI:30013"/>
        <dbReference type="ChEBI" id="CHEBI:30616"/>
        <dbReference type="ChEBI" id="CHEBI:61977"/>
        <dbReference type="ChEBI" id="CHEBI:456216"/>
        <dbReference type="EC" id="2.7.11.1"/>
    </reaction>
</comment>
<feature type="binding site" evidence="11">
    <location>
        <position position="56"/>
    </location>
    <ligand>
        <name>ATP</name>
        <dbReference type="ChEBI" id="CHEBI:30616"/>
    </ligand>
</feature>
<evidence type="ECO:0000256" key="4">
    <source>
        <dbReference type="ARBA" id="ARBA00022679"/>
    </source>
</evidence>
<evidence type="ECO:0000259" key="13">
    <source>
        <dbReference type="PROSITE" id="PS50011"/>
    </source>
</evidence>
<dbReference type="FunFam" id="3.30.200.20:FF:000039">
    <property type="entry name" value="receptor-like protein kinase FERONIA"/>
    <property type="match status" value="1"/>
</dbReference>
<comment type="similarity">
    <text evidence="1">Belongs to the jacalin lectin family.</text>
</comment>
<accession>A0AAP0CQK5</accession>
<proteinExistence type="inferred from homology"/>
<keyword evidence="5" id="KW-0430">Lectin</keyword>
<evidence type="ECO:0000256" key="11">
    <source>
        <dbReference type="PROSITE-ProRule" id="PRU10141"/>
    </source>
</evidence>
<evidence type="ECO:0000313" key="16">
    <source>
        <dbReference type="Proteomes" id="UP001408789"/>
    </source>
</evidence>
<name>A0AAP0CQK5_9ASTR</name>